<dbReference type="Pfam" id="PF00079">
    <property type="entry name" value="Serpin"/>
    <property type="match status" value="1"/>
</dbReference>
<protein>
    <submittedName>
        <fullName evidence="5">Serpin family protein</fullName>
    </submittedName>
</protein>
<dbReference type="GO" id="GO:0004867">
    <property type="term" value="F:serine-type endopeptidase inhibitor activity"/>
    <property type="evidence" value="ECO:0007669"/>
    <property type="project" value="InterPro"/>
</dbReference>
<evidence type="ECO:0000256" key="3">
    <source>
        <dbReference type="SAM" id="SignalP"/>
    </source>
</evidence>
<dbReference type="CDD" id="cd19588">
    <property type="entry name" value="serpin_miropin-like"/>
    <property type="match status" value="1"/>
</dbReference>
<evidence type="ECO:0000313" key="5">
    <source>
        <dbReference type="EMBL" id="QKD82554.1"/>
    </source>
</evidence>
<proteinExistence type="inferred from homology"/>
<dbReference type="Gene3D" id="2.30.39.10">
    <property type="entry name" value="Alpha-1-antitrypsin, domain 1"/>
    <property type="match status" value="1"/>
</dbReference>
<feature type="domain" description="Serpin" evidence="4">
    <location>
        <begin position="72"/>
        <end position="429"/>
    </location>
</feature>
<dbReference type="PROSITE" id="PS51257">
    <property type="entry name" value="PROKAR_LIPOPROTEIN"/>
    <property type="match status" value="1"/>
</dbReference>
<keyword evidence="3" id="KW-0732">Signal</keyword>
<dbReference type="RefSeq" id="WP_172355447.1">
    <property type="nucleotide sequence ID" value="NZ_CP053661.1"/>
</dbReference>
<dbReference type="InterPro" id="IPR036186">
    <property type="entry name" value="Serpin_sf"/>
</dbReference>
<accession>A0A6M8B6D9</accession>
<dbReference type="InterPro" id="IPR023796">
    <property type="entry name" value="Serpin_dom"/>
</dbReference>
<feature type="compositionally biased region" description="Low complexity" evidence="2">
    <location>
        <begin position="34"/>
        <end position="49"/>
    </location>
</feature>
<dbReference type="Gene3D" id="3.30.497.10">
    <property type="entry name" value="Antithrombin, subunit I, domain 2"/>
    <property type="match status" value="1"/>
</dbReference>
<evidence type="ECO:0000259" key="4">
    <source>
        <dbReference type="SMART" id="SM00093"/>
    </source>
</evidence>
<feature type="region of interest" description="Disordered" evidence="2">
    <location>
        <begin position="29"/>
        <end position="55"/>
    </location>
</feature>
<evidence type="ECO:0000256" key="2">
    <source>
        <dbReference type="SAM" id="MobiDB-lite"/>
    </source>
</evidence>
<dbReference type="SMART" id="SM00093">
    <property type="entry name" value="SERPIN"/>
    <property type="match status" value="1"/>
</dbReference>
<evidence type="ECO:0000313" key="6">
    <source>
        <dbReference type="Proteomes" id="UP000505210"/>
    </source>
</evidence>
<dbReference type="PANTHER" id="PTHR11461:SF211">
    <property type="entry name" value="GH10112P-RELATED"/>
    <property type="match status" value="1"/>
</dbReference>
<dbReference type="PROSITE" id="PS00284">
    <property type="entry name" value="SERPIN"/>
    <property type="match status" value="1"/>
</dbReference>
<dbReference type="AlphaFoldDB" id="A0A6M8B6D9"/>
<dbReference type="GO" id="GO:0005615">
    <property type="term" value="C:extracellular space"/>
    <property type="evidence" value="ECO:0007669"/>
    <property type="project" value="InterPro"/>
</dbReference>
<dbReference type="FunFam" id="3.30.497.10:FF:000001">
    <property type="entry name" value="Serine protease inhibitor"/>
    <property type="match status" value="1"/>
</dbReference>
<dbReference type="SUPFAM" id="SSF56574">
    <property type="entry name" value="Serpins"/>
    <property type="match status" value="1"/>
</dbReference>
<dbReference type="Proteomes" id="UP000505210">
    <property type="component" value="Chromosome"/>
</dbReference>
<sequence length="431" mass="46945">MRRSLLTIGTALAGSLLVVGLLSCAANQSRAGDSSPVPSIPSVPESPISQNPDVTEQPVDARLVAANTRFGFKLFSEVAAQSPGENVLISPSSVSIALSMVYNGASGDTQRAIAEALQLEGLSLDDVNQGNAALEALLESADPKVKLAIANSLWSREGVDFRPDFLAKNREFYNAEVTSLDFSQPNAPSVINDWVSRSTEGKIPTIVERLNPEDVLFLVNAIYFKGTWSAPFNPSMTQTQPFYLPNGDRLNHPLMSQSGQFVYAETDQFQAVNLPYGNRHFSMVVFLPKQSTSLEAFQQTLTAENWQTWNTQFRRREGMVKLPRFNTEFSVGLNDALKSLGMAIAFDPDQADFSAMIDAQAFINRVQHKTFIEVNEQGTEAAGSTGISIGVTSAPIDPPFQMVVDRPFFYAIQDNQTGSILFMGTVVNPGS</sequence>
<dbReference type="EMBL" id="CP053661">
    <property type="protein sequence ID" value="QKD82554.1"/>
    <property type="molecule type" value="Genomic_DNA"/>
</dbReference>
<keyword evidence="6" id="KW-1185">Reference proteome</keyword>
<dbReference type="KEGG" id="theu:HPC62_10480"/>
<dbReference type="InterPro" id="IPR023795">
    <property type="entry name" value="Serpin_CS"/>
</dbReference>
<dbReference type="InterPro" id="IPR042185">
    <property type="entry name" value="Serpin_sf_2"/>
</dbReference>
<evidence type="ECO:0000256" key="1">
    <source>
        <dbReference type="RuleBase" id="RU000411"/>
    </source>
</evidence>
<gene>
    <name evidence="5" type="ORF">HPC62_10480</name>
</gene>
<feature type="signal peptide" evidence="3">
    <location>
        <begin position="1"/>
        <end position="31"/>
    </location>
</feature>
<dbReference type="PANTHER" id="PTHR11461">
    <property type="entry name" value="SERINE PROTEASE INHIBITOR, SERPIN"/>
    <property type="match status" value="1"/>
</dbReference>
<feature type="chain" id="PRO_5027065960" evidence="3">
    <location>
        <begin position="32"/>
        <end position="431"/>
    </location>
</feature>
<name>A0A6M8B6D9_9CYAN</name>
<organism evidence="5 6">
    <name type="scientific">Thermoleptolyngbya sichuanensis A183</name>
    <dbReference type="NCBI Taxonomy" id="2737172"/>
    <lineage>
        <taxon>Bacteria</taxon>
        <taxon>Bacillati</taxon>
        <taxon>Cyanobacteriota</taxon>
        <taxon>Cyanophyceae</taxon>
        <taxon>Oculatellales</taxon>
        <taxon>Oculatellaceae</taxon>
        <taxon>Thermoleptolyngbya</taxon>
        <taxon>Thermoleptolyngbya sichuanensis</taxon>
    </lineage>
</organism>
<comment type="similarity">
    <text evidence="1">Belongs to the serpin family.</text>
</comment>
<reference evidence="5 6" key="1">
    <citation type="submission" date="2020-05" db="EMBL/GenBank/DDBJ databases">
        <title>Complete genome sequence of of a novel Thermoleptolyngbya strain isolated from hot springs of Ganzi, Sichuan China.</title>
        <authorList>
            <person name="Tang J."/>
            <person name="Daroch M."/>
            <person name="Li L."/>
            <person name="Waleron K."/>
            <person name="Waleron M."/>
            <person name="Waleron M."/>
        </authorList>
    </citation>
    <scope>NUCLEOTIDE SEQUENCE [LARGE SCALE GENOMIC DNA]</scope>
    <source>
        <strain evidence="5 6">PKUAC-SCTA183</strain>
    </source>
</reference>
<dbReference type="InterPro" id="IPR000215">
    <property type="entry name" value="Serpin_fam"/>
</dbReference>
<dbReference type="InterPro" id="IPR042178">
    <property type="entry name" value="Serpin_sf_1"/>
</dbReference>